<reference evidence="2" key="1">
    <citation type="submission" date="2022-08" db="EMBL/GenBank/DDBJ databases">
        <authorList>
            <person name="Marques A."/>
        </authorList>
    </citation>
    <scope>NUCLEOTIDE SEQUENCE</scope>
    <source>
        <strain evidence="2">RhyPub2mFocal</strain>
        <tissue evidence="2">Leaves</tissue>
    </source>
</reference>
<organism evidence="2 3">
    <name type="scientific">Rhynchospora pubera</name>
    <dbReference type="NCBI Taxonomy" id="906938"/>
    <lineage>
        <taxon>Eukaryota</taxon>
        <taxon>Viridiplantae</taxon>
        <taxon>Streptophyta</taxon>
        <taxon>Embryophyta</taxon>
        <taxon>Tracheophyta</taxon>
        <taxon>Spermatophyta</taxon>
        <taxon>Magnoliopsida</taxon>
        <taxon>Liliopsida</taxon>
        <taxon>Poales</taxon>
        <taxon>Cyperaceae</taxon>
        <taxon>Cyperoideae</taxon>
        <taxon>Rhynchosporeae</taxon>
        <taxon>Rhynchospora</taxon>
    </lineage>
</organism>
<dbReference type="EMBL" id="JAMFTS010000001">
    <property type="protein sequence ID" value="KAJ4803408.1"/>
    <property type="molecule type" value="Genomic_DNA"/>
</dbReference>
<evidence type="ECO:0000259" key="1">
    <source>
        <dbReference type="PROSITE" id="PS51180"/>
    </source>
</evidence>
<protein>
    <submittedName>
        <fullName evidence="2">PH-response regulator protein palA/RIM20</fullName>
    </submittedName>
</protein>
<dbReference type="PROSITE" id="PS51180">
    <property type="entry name" value="BRO1"/>
    <property type="match status" value="1"/>
</dbReference>
<proteinExistence type="predicted"/>
<dbReference type="PANTHER" id="PTHR23030:SF30">
    <property type="entry name" value="TYROSINE-PROTEIN PHOSPHATASE NON-RECEPTOR TYPE 23"/>
    <property type="match status" value="1"/>
</dbReference>
<evidence type="ECO:0000313" key="3">
    <source>
        <dbReference type="Proteomes" id="UP001140206"/>
    </source>
</evidence>
<dbReference type="Proteomes" id="UP001140206">
    <property type="component" value="Chromosome 1"/>
</dbReference>
<dbReference type="SMART" id="SM01041">
    <property type="entry name" value="BRO1"/>
    <property type="match status" value="1"/>
</dbReference>
<dbReference type="PANTHER" id="PTHR23030">
    <property type="entry name" value="PCD6 INTERACTING PROTEIN-RELATED"/>
    <property type="match status" value="1"/>
</dbReference>
<evidence type="ECO:0000313" key="2">
    <source>
        <dbReference type="EMBL" id="KAJ4803408.1"/>
    </source>
</evidence>
<comment type="caution">
    <text evidence="2">The sequence shown here is derived from an EMBL/GenBank/DDBJ whole genome shotgun (WGS) entry which is preliminary data.</text>
</comment>
<dbReference type="Pfam" id="PF03097">
    <property type="entry name" value="BRO1"/>
    <property type="match status" value="1"/>
</dbReference>
<dbReference type="InterPro" id="IPR004328">
    <property type="entry name" value="BRO1_dom"/>
</dbReference>
<dbReference type="Gene3D" id="1.25.40.280">
    <property type="entry name" value="alix/aip1 like domains"/>
    <property type="match status" value="1"/>
</dbReference>
<dbReference type="AlphaFoldDB" id="A0AAV8GK35"/>
<dbReference type="CDD" id="cd09246">
    <property type="entry name" value="BRO1_Alix_like_1"/>
    <property type="match status" value="1"/>
</dbReference>
<name>A0AAV8GK35_9POAL</name>
<sequence length="375" mass="41226">MAIATSLVAMNIMLAVHEKKTNSLDLYRPLRHYISATFSERDAQNCDDDLLSVQEMRSELEKTVAESSLDSRRDLLLSYYKSLSLIEPRFTISFSFTWYDAFKSSKKCNVASIHVEKAAILFNLGAIYSQIALAADRTTANGLKAACNAFQTAAGAFAYLKENVAGKATAAGATVDLSPECAGMLERLMLAQAQECFFEKVIGDGKPPGLCSKVARQVGLYYEEAFALLSAPPLSQHFDKTWVAHVQLKAAQFYGEALYRHSLELHEKEEIAEEIARLKIGLAALADTKKISKGVAAQLLDSVSKLEASMKSNLERATKENDRVYLMRVPPPDKLSSLPGASLVKPSSMVELLDASKERMFSGFILSNLIAILYI</sequence>
<gene>
    <name evidence="2" type="ORF">LUZ62_015974</name>
</gene>
<accession>A0AAV8GK35</accession>
<dbReference type="InterPro" id="IPR038499">
    <property type="entry name" value="BRO1_sf"/>
</dbReference>
<keyword evidence="3" id="KW-1185">Reference proteome</keyword>
<dbReference type="GO" id="GO:0005768">
    <property type="term" value="C:endosome"/>
    <property type="evidence" value="ECO:0007669"/>
    <property type="project" value="TreeGrafter"/>
</dbReference>
<feature type="domain" description="BRO1" evidence="1">
    <location>
        <begin position="12"/>
        <end position="367"/>
    </location>
</feature>
<dbReference type="GO" id="GO:0043328">
    <property type="term" value="P:protein transport to vacuole involved in ubiquitin-dependent protein catabolic process via the multivesicular body sorting pathway"/>
    <property type="evidence" value="ECO:0007669"/>
    <property type="project" value="TreeGrafter"/>
</dbReference>